<dbReference type="EMBL" id="JAHDVG010000471">
    <property type="protein sequence ID" value="KAH1179783.1"/>
    <property type="molecule type" value="Genomic_DNA"/>
</dbReference>
<organism evidence="1 2">
    <name type="scientific">Mauremys mutica</name>
    <name type="common">yellowpond turtle</name>
    <dbReference type="NCBI Taxonomy" id="74926"/>
    <lineage>
        <taxon>Eukaryota</taxon>
        <taxon>Metazoa</taxon>
        <taxon>Chordata</taxon>
        <taxon>Craniata</taxon>
        <taxon>Vertebrata</taxon>
        <taxon>Euteleostomi</taxon>
        <taxon>Archelosauria</taxon>
        <taxon>Testudinata</taxon>
        <taxon>Testudines</taxon>
        <taxon>Cryptodira</taxon>
        <taxon>Durocryptodira</taxon>
        <taxon>Testudinoidea</taxon>
        <taxon>Geoemydidae</taxon>
        <taxon>Geoemydinae</taxon>
        <taxon>Mauremys</taxon>
    </lineage>
</organism>
<reference evidence="1" key="1">
    <citation type="submission" date="2021-09" db="EMBL/GenBank/DDBJ databases">
        <title>The genome of Mauremys mutica provides insights into the evolution of semi-aquatic lifestyle.</title>
        <authorList>
            <person name="Gong S."/>
            <person name="Gao Y."/>
        </authorList>
    </citation>
    <scope>NUCLEOTIDE SEQUENCE</scope>
    <source>
        <strain evidence="1">MM-2020</strain>
        <tissue evidence="1">Muscle</tissue>
    </source>
</reference>
<accession>A0A9D3XI62</accession>
<evidence type="ECO:0000313" key="1">
    <source>
        <dbReference type="EMBL" id="KAH1179783.1"/>
    </source>
</evidence>
<dbReference type="Proteomes" id="UP000827986">
    <property type="component" value="Unassembled WGS sequence"/>
</dbReference>
<name>A0A9D3XI62_9SAUR</name>
<sequence length="100" mass="12049">MREGNKGYFTETQHVSTSAGFGAMLLQNMGALPIKLLDEWRIENPESWMSDRLTAWDRQRLDRYKGRIFQTFPFLFYCHFKYSPLRPRLLEKRQMNKPMK</sequence>
<evidence type="ECO:0000313" key="2">
    <source>
        <dbReference type="Proteomes" id="UP000827986"/>
    </source>
</evidence>
<comment type="caution">
    <text evidence="1">The sequence shown here is derived from an EMBL/GenBank/DDBJ whole genome shotgun (WGS) entry which is preliminary data.</text>
</comment>
<proteinExistence type="predicted"/>
<dbReference type="AlphaFoldDB" id="A0A9D3XI62"/>
<gene>
    <name evidence="1" type="ORF">KIL84_005833</name>
</gene>
<protein>
    <submittedName>
        <fullName evidence="1">Uncharacterized protein</fullName>
    </submittedName>
</protein>
<keyword evidence="2" id="KW-1185">Reference proteome</keyword>